<dbReference type="Proteomes" id="UP000228945">
    <property type="component" value="Chromosome"/>
</dbReference>
<reference evidence="3 4" key="1">
    <citation type="submission" date="2017-10" db="EMBL/GenBank/DDBJ databases">
        <title>Genome sequence of Caulobacter mirabilis FWC38.</title>
        <authorList>
            <person name="Fiebig A."/>
            <person name="Crosson S."/>
        </authorList>
    </citation>
    <scope>NUCLEOTIDE SEQUENCE [LARGE SCALE GENOMIC DNA]</scope>
    <source>
        <strain evidence="3 4">FWC 38</strain>
    </source>
</reference>
<dbReference type="InterPro" id="IPR055170">
    <property type="entry name" value="GFO_IDH_MocA-like_dom"/>
</dbReference>
<dbReference type="PANTHER" id="PTHR43377:SF1">
    <property type="entry name" value="BILIVERDIN REDUCTASE A"/>
    <property type="match status" value="1"/>
</dbReference>
<sequence length="299" mass="32043">MEKLLKAGVVGSGVFGGYHARKYAEMEGVELVGIFDIHPERCFEMANQYGAEAYGDLPDLLAVCDIVTVASPATTHAAAAQAALQAGKSVYVEKPLATTLEDADKLIAEAARRGLVLACGHQERVVSQAMGLLDIPEKPLRLEAIRFGTPSPRSQDVSVVLDLMIHDIDLALALTDAEPMTVEAEGTPDRIKAEATFDDGFTAIFEASRIHDSRERRMKIVYPSGSLEIDFVTRQFRNTTPFALNEAFTETPAGRDPLGTSVGGFVDAVRGKSPRPVVTGEEAARALDLALAVEQAAGF</sequence>
<dbReference type="SUPFAM" id="SSF51735">
    <property type="entry name" value="NAD(P)-binding Rossmann-fold domains"/>
    <property type="match status" value="1"/>
</dbReference>
<dbReference type="InterPro" id="IPR036291">
    <property type="entry name" value="NAD(P)-bd_dom_sf"/>
</dbReference>
<evidence type="ECO:0000313" key="3">
    <source>
        <dbReference type="EMBL" id="ATQ42445.1"/>
    </source>
</evidence>
<dbReference type="EMBL" id="CP024201">
    <property type="protein sequence ID" value="ATQ42445.1"/>
    <property type="molecule type" value="Genomic_DNA"/>
</dbReference>
<dbReference type="Pfam" id="PF22725">
    <property type="entry name" value="GFO_IDH_MocA_C3"/>
    <property type="match status" value="1"/>
</dbReference>
<dbReference type="SUPFAM" id="SSF55347">
    <property type="entry name" value="Glyceraldehyde-3-phosphate dehydrogenase-like, C-terminal domain"/>
    <property type="match status" value="1"/>
</dbReference>
<evidence type="ECO:0000313" key="4">
    <source>
        <dbReference type="Proteomes" id="UP000228945"/>
    </source>
</evidence>
<dbReference type="OrthoDB" id="9815825at2"/>
<name>A0A2D2AWT8_9CAUL</name>
<gene>
    <name evidence="3" type="ORF">CSW64_08465</name>
</gene>
<dbReference type="GO" id="GO:0000166">
    <property type="term" value="F:nucleotide binding"/>
    <property type="evidence" value="ECO:0007669"/>
    <property type="project" value="InterPro"/>
</dbReference>
<dbReference type="Gene3D" id="3.30.360.10">
    <property type="entry name" value="Dihydrodipicolinate Reductase, domain 2"/>
    <property type="match status" value="1"/>
</dbReference>
<dbReference type="InterPro" id="IPR051450">
    <property type="entry name" value="Gfo/Idh/MocA_Oxidoreductases"/>
</dbReference>
<feature type="domain" description="GFO/IDH/MocA-like oxidoreductase" evidence="2">
    <location>
        <begin position="157"/>
        <end position="227"/>
    </location>
</feature>
<dbReference type="PANTHER" id="PTHR43377">
    <property type="entry name" value="BILIVERDIN REDUCTASE A"/>
    <property type="match status" value="1"/>
</dbReference>
<dbReference type="InterPro" id="IPR000683">
    <property type="entry name" value="Gfo/Idh/MocA-like_OxRdtase_N"/>
</dbReference>
<evidence type="ECO:0000259" key="1">
    <source>
        <dbReference type="Pfam" id="PF01408"/>
    </source>
</evidence>
<accession>A0A2D2AWT8</accession>
<feature type="domain" description="Gfo/Idh/MocA-like oxidoreductase N-terminal" evidence="1">
    <location>
        <begin position="6"/>
        <end position="121"/>
    </location>
</feature>
<organism evidence="3 4">
    <name type="scientific">Caulobacter mirabilis</name>
    <dbReference type="NCBI Taxonomy" id="69666"/>
    <lineage>
        <taxon>Bacteria</taxon>
        <taxon>Pseudomonadati</taxon>
        <taxon>Pseudomonadota</taxon>
        <taxon>Alphaproteobacteria</taxon>
        <taxon>Caulobacterales</taxon>
        <taxon>Caulobacteraceae</taxon>
        <taxon>Caulobacter</taxon>
    </lineage>
</organism>
<evidence type="ECO:0000259" key="2">
    <source>
        <dbReference type="Pfam" id="PF22725"/>
    </source>
</evidence>
<dbReference type="RefSeq" id="WP_099621702.1">
    <property type="nucleotide sequence ID" value="NZ_CP024201.1"/>
</dbReference>
<dbReference type="AlphaFoldDB" id="A0A2D2AWT8"/>
<proteinExistence type="predicted"/>
<dbReference type="Pfam" id="PF01408">
    <property type="entry name" value="GFO_IDH_MocA"/>
    <property type="match status" value="1"/>
</dbReference>
<dbReference type="Gene3D" id="3.40.50.720">
    <property type="entry name" value="NAD(P)-binding Rossmann-like Domain"/>
    <property type="match status" value="1"/>
</dbReference>
<dbReference type="KEGG" id="cmb:CSW64_08465"/>
<protein>
    <submittedName>
        <fullName evidence="3">Oxidoreductase</fullName>
    </submittedName>
</protein>
<keyword evidence="4" id="KW-1185">Reference proteome</keyword>